<dbReference type="InterPro" id="IPR029503">
    <property type="entry name" value="PTS_EIIB_mannitol"/>
</dbReference>
<keyword evidence="16" id="KW-1185">Reference proteome</keyword>
<dbReference type="GO" id="GO:0009401">
    <property type="term" value="P:phosphoenolpyruvate-dependent sugar phosphotransferase system"/>
    <property type="evidence" value="ECO:0007669"/>
    <property type="project" value="UniProtKB-KW"/>
</dbReference>
<keyword evidence="10 12" id="KW-1133">Transmembrane helix</keyword>
<evidence type="ECO:0000256" key="12">
    <source>
        <dbReference type="SAM" id="Phobius"/>
    </source>
</evidence>
<keyword evidence="6" id="KW-0762">Sugar transport</keyword>
<feature type="transmembrane region" description="Helical" evidence="12">
    <location>
        <begin position="270"/>
        <end position="290"/>
    </location>
</feature>
<dbReference type="Proteomes" id="UP000323144">
    <property type="component" value="Chromosome"/>
</dbReference>
<gene>
    <name evidence="15" type="ORF">SCHIN_v1c09680</name>
</gene>
<dbReference type="PANTHER" id="PTHR30181:SF2">
    <property type="entry name" value="PTS SYSTEM MANNITOL-SPECIFIC EIICBA COMPONENT"/>
    <property type="match status" value="1"/>
</dbReference>
<reference evidence="15 16" key="1">
    <citation type="submission" date="2019-08" db="EMBL/GenBank/DDBJ databases">
        <title>Complete genome sequence of Spiroplasma chinense CCH (DSM 19755).</title>
        <authorList>
            <person name="Shen H.-Y."/>
            <person name="Lin Y.-C."/>
            <person name="Chou L."/>
            <person name="Kuo C.-H."/>
        </authorList>
    </citation>
    <scope>NUCLEOTIDE SEQUENCE [LARGE SCALE GENOMIC DNA]</scope>
    <source>
        <strain evidence="15 16">CCH</strain>
    </source>
</reference>
<accession>A0A5B9Y540</accession>
<dbReference type="SUPFAM" id="SSF52794">
    <property type="entry name" value="PTS system IIB component-like"/>
    <property type="match status" value="1"/>
</dbReference>
<evidence type="ECO:0000256" key="8">
    <source>
        <dbReference type="ARBA" id="ARBA00022683"/>
    </source>
</evidence>
<dbReference type="EMBL" id="CP043026">
    <property type="protein sequence ID" value="QEH62161.1"/>
    <property type="molecule type" value="Genomic_DNA"/>
</dbReference>
<dbReference type="KEGG" id="schi:SCHIN_v1c09680"/>
<evidence type="ECO:0000256" key="9">
    <source>
        <dbReference type="ARBA" id="ARBA00022692"/>
    </source>
</evidence>
<dbReference type="GO" id="GO:0022872">
    <property type="term" value="F:protein-N(PI)-phosphohistidine-mannitol phosphotransferase system transmembrane transporter activity"/>
    <property type="evidence" value="ECO:0007669"/>
    <property type="project" value="InterPro"/>
</dbReference>
<evidence type="ECO:0000256" key="6">
    <source>
        <dbReference type="ARBA" id="ARBA00022597"/>
    </source>
</evidence>
<evidence type="ECO:0000256" key="10">
    <source>
        <dbReference type="ARBA" id="ARBA00022989"/>
    </source>
</evidence>
<dbReference type="GO" id="GO:0005886">
    <property type="term" value="C:plasma membrane"/>
    <property type="evidence" value="ECO:0007669"/>
    <property type="project" value="UniProtKB-SubCell"/>
</dbReference>
<dbReference type="RefSeq" id="WP_166508528.1">
    <property type="nucleotide sequence ID" value="NZ_CP043026.1"/>
</dbReference>
<dbReference type="InterPro" id="IPR013011">
    <property type="entry name" value="PTS_EIIB_2"/>
</dbReference>
<evidence type="ECO:0000256" key="5">
    <source>
        <dbReference type="ARBA" id="ARBA00022553"/>
    </source>
</evidence>
<keyword evidence="8" id="KW-0598">Phosphotransferase system</keyword>
<evidence type="ECO:0000313" key="15">
    <source>
        <dbReference type="EMBL" id="QEH62161.1"/>
    </source>
</evidence>
<feature type="transmembrane region" description="Helical" evidence="12">
    <location>
        <begin position="323"/>
        <end position="348"/>
    </location>
</feature>
<feature type="transmembrane region" description="Helical" evidence="12">
    <location>
        <begin position="241"/>
        <end position="258"/>
    </location>
</feature>
<feature type="transmembrane region" description="Helical" evidence="12">
    <location>
        <begin position="110"/>
        <end position="128"/>
    </location>
</feature>
<keyword evidence="9 12" id="KW-0812">Transmembrane</keyword>
<feature type="transmembrane region" description="Helical" evidence="12">
    <location>
        <begin position="148"/>
        <end position="165"/>
    </location>
</feature>
<dbReference type="InterPro" id="IPR013014">
    <property type="entry name" value="PTS_EIIC_2"/>
</dbReference>
<feature type="transmembrane region" description="Helical" evidence="12">
    <location>
        <begin position="79"/>
        <end position="98"/>
    </location>
</feature>
<keyword evidence="4" id="KW-1003">Cell membrane</keyword>
<dbReference type="GO" id="GO:0090563">
    <property type="term" value="F:protein-phosphocysteine-sugar phosphotransferase activity"/>
    <property type="evidence" value="ECO:0007669"/>
    <property type="project" value="TreeGrafter"/>
</dbReference>
<evidence type="ECO:0000256" key="4">
    <source>
        <dbReference type="ARBA" id="ARBA00022475"/>
    </source>
</evidence>
<dbReference type="CDD" id="cd05567">
    <property type="entry name" value="PTS_IIB_mannitol"/>
    <property type="match status" value="1"/>
</dbReference>
<evidence type="ECO:0000256" key="3">
    <source>
        <dbReference type="ARBA" id="ARBA00022448"/>
    </source>
</evidence>
<feature type="domain" description="PTS EIIC type-2" evidence="14">
    <location>
        <begin position="35"/>
        <end position="399"/>
    </location>
</feature>
<feature type="transmembrane region" description="Helical" evidence="12">
    <location>
        <begin position="368"/>
        <end position="392"/>
    </location>
</feature>
<feature type="transmembrane region" description="Helical" evidence="12">
    <location>
        <begin position="35"/>
        <end position="59"/>
    </location>
</feature>
<evidence type="ECO:0000259" key="14">
    <source>
        <dbReference type="PROSITE" id="PS51104"/>
    </source>
</evidence>
<dbReference type="InterPro" id="IPR036095">
    <property type="entry name" value="PTS_EIIB-like_sf"/>
</dbReference>
<comment type="function">
    <text evidence="1">The phosphoenolpyruvate-dependent sugar phosphotransferase system (sugar PTS), a major carbohydrate active transport system, catalyzes the phosphorylation of incoming sugar substrates concomitantly with their translocation across the cell membrane. The enzyme II CmtAB PTS system is involved in D-mannitol transport.</text>
</comment>
<keyword evidence="11 12" id="KW-0472">Membrane</keyword>
<evidence type="ECO:0000256" key="2">
    <source>
        <dbReference type="ARBA" id="ARBA00004651"/>
    </source>
</evidence>
<keyword evidence="5" id="KW-0597">Phosphoprotein</keyword>
<evidence type="ECO:0000256" key="7">
    <source>
        <dbReference type="ARBA" id="ARBA00022679"/>
    </source>
</evidence>
<feature type="domain" description="PTS EIIB type-2" evidence="13">
    <location>
        <begin position="434"/>
        <end position="525"/>
    </location>
</feature>
<protein>
    <submittedName>
        <fullName evidence="15">PTS mannitol transporter subunit IICB</fullName>
    </submittedName>
</protein>
<keyword evidence="7" id="KW-0808">Transferase</keyword>
<evidence type="ECO:0000259" key="13">
    <source>
        <dbReference type="PROSITE" id="PS51099"/>
    </source>
</evidence>
<dbReference type="PANTHER" id="PTHR30181">
    <property type="entry name" value="MANNITOL PERMEASE IIC COMPONENT"/>
    <property type="match status" value="1"/>
</dbReference>
<feature type="transmembrane region" description="Helical" evidence="12">
    <location>
        <begin position="210"/>
        <end position="229"/>
    </location>
</feature>
<dbReference type="PROSITE" id="PS51099">
    <property type="entry name" value="PTS_EIIB_TYPE_2"/>
    <property type="match status" value="1"/>
</dbReference>
<keyword evidence="3" id="KW-0813">Transport</keyword>
<proteinExistence type="predicted"/>
<dbReference type="InterPro" id="IPR003501">
    <property type="entry name" value="PTS_EIIB_2/3"/>
</dbReference>
<evidence type="ECO:0000256" key="1">
    <source>
        <dbReference type="ARBA" id="ARBA00002434"/>
    </source>
</evidence>
<dbReference type="PROSITE" id="PS51104">
    <property type="entry name" value="PTS_EIIC_TYPE_2"/>
    <property type="match status" value="1"/>
</dbReference>
<organism evidence="15 16">
    <name type="scientific">Spiroplasma chinense</name>
    <dbReference type="NCBI Taxonomy" id="216932"/>
    <lineage>
        <taxon>Bacteria</taxon>
        <taxon>Bacillati</taxon>
        <taxon>Mycoplasmatota</taxon>
        <taxon>Mollicutes</taxon>
        <taxon>Entomoplasmatales</taxon>
        <taxon>Spiroplasmataceae</taxon>
        <taxon>Spiroplasma</taxon>
    </lineage>
</organism>
<comment type="subcellular location">
    <subcellularLocation>
        <location evidence="2">Cell membrane</location>
        <topology evidence="2">Multi-pass membrane protein</topology>
    </subcellularLocation>
</comment>
<sequence length="526" mass="57742">MSQKEIKQDFKIKDKTVNLKSKEWKTKVKIIVQRCGSFMAGMIMPSVSILIAWGLLAAAFLGKYDNGVWVRTGWFKSEAIGQLIGPSMKYLIPTLIGYTAGNMIYKTRGAVFGAFTTFAIIIGSDWIYEHMIQDWRIGDSTAGVVKAPNQIVGAMIIAPLTTYLYKTIELTYINKVRPGYEMVVKNFSLALWAIAFGLAAYFTWGFALYGISFVMVAIIDFFTLMPWMFPFMSIVTEPLRAVFLNNALNYGVMIPLGLTEVEQGKGFSSFFMVGGNPGPGFGLLIAYAVWRKKQRGAASSSSLIQLIGGIHEVHYVYILSEPIMILSTIAGAFVSLSIVSIFSGGAVAAISPGSLISVISLSGSGYRIAINTLAVFAGALASFLVASLIMFFKRKSNTEVMSMNVTDEGISFEQEEDKKQESSKEVVRNFKDAKILKVACDAGVGSSAMAAGIVRKWVKANDIDLEVSNCAVKDLTPDVDIVITMTNFKEVAQQNSPNAYIYPVKQYLGKNIFDDLYEKILKDKKG</sequence>
<dbReference type="Gene3D" id="3.40.50.2300">
    <property type="match status" value="1"/>
</dbReference>
<dbReference type="InterPro" id="IPR050893">
    <property type="entry name" value="Sugar_PTS"/>
</dbReference>
<evidence type="ECO:0000313" key="16">
    <source>
        <dbReference type="Proteomes" id="UP000323144"/>
    </source>
</evidence>
<evidence type="ECO:0000256" key="11">
    <source>
        <dbReference type="ARBA" id="ARBA00023136"/>
    </source>
</evidence>
<name>A0A5B9Y540_9MOLU</name>
<feature type="transmembrane region" description="Helical" evidence="12">
    <location>
        <begin position="186"/>
        <end position="204"/>
    </location>
</feature>
<dbReference type="Pfam" id="PF02302">
    <property type="entry name" value="PTS_IIB"/>
    <property type="match status" value="1"/>
</dbReference>
<dbReference type="AlphaFoldDB" id="A0A5B9Y540"/>